<evidence type="ECO:0000256" key="11">
    <source>
        <dbReference type="ARBA" id="ARBA00023014"/>
    </source>
</evidence>
<comment type="catalytic activity">
    <reaction evidence="1">
        <text>ATP + protein L-histidine = ADP + protein N-phospho-L-histidine.</text>
        <dbReference type="EC" id="2.7.13.3"/>
    </reaction>
</comment>
<protein>
    <recommendedName>
        <fullName evidence="5">Oxygen sensor histidine kinase NreB</fullName>
        <ecNumber evidence="4">2.7.13.3</ecNumber>
    </recommendedName>
    <alternativeName>
        <fullName evidence="13">Nitrogen regulation protein B</fullName>
    </alternativeName>
</protein>
<keyword evidence="10" id="KW-0408">Iron</keyword>
<dbReference type="Pfam" id="PF02518">
    <property type="entry name" value="HATPase_c"/>
    <property type="match status" value="1"/>
</dbReference>
<keyword evidence="7" id="KW-0963">Cytoplasm</keyword>
<comment type="function">
    <text evidence="12">Member of the two-component regulatory system NreB/NreC involved in the control of dissimilatory nitrate/nitrite reduction in response to oxygen. NreB functions as a direct oxygen sensor histidine kinase which is autophosphorylated, in the absence of oxygen, probably at the conserved histidine residue, and transfers its phosphate group probably to a conserved aspartate residue of NreC. NreB/NreC activates the expression of the nitrate (narGHJI) and nitrite (nir) reductase operons, as well as the putative nitrate transporter gene narT.</text>
</comment>
<dbReference type="SUPFAM" id="SSF63829">
    <property type="entry name" value="Calcium-dependent phosphotriesterase"/>
    <property type="match status" value="3"/>
</dbReference>
<sequence>MTHARASIATWYGGALLLALAGPARAQGPAGRLLTTADGLADNTVQCIAQDRQGFLWVGTQDGLSRYDGSAFRTFRADARQPGALAGNFVRALAPDAARGGLWVGTGSGVCYYEPRTERFARVPADSSASYFVNALLPDPAGGVWIGTETGLWRYAPARRQLARYQYVAAGAAASAGRRNSVRALARDGAGTLWAGTGEGRLCRFDAATGTLRPEPRYGPPGPAPLSALAAAPGGGLWAGTEAGGLRYLPPGGPAVEVIRPRPGGPAVRGIWVDARGGAWVATAAGLRCWPAPPGPAAAGPGPLRLAGDVQALGPDRTGQLWAGTSAGLRRLDTRPSPFARLAPAATGPVWAVAAAPGGLWVGTEQQGLLRLDPRTGAVAERLRHRPRDPASLADDYVRCVLPDAAGGLWAGTQHQGLDYRPPGAAGFRHFRHAAAQAASLADDFVRCLYRDPRDGALWVGTEGGLSRLADEKNGRFVTYRHRAGDPRGLPNNFVRCVLRDRAGRLWVGTGGGGLCRLDDPATGRFTAFTANARDARSLPGNFVRALCLDAAGRLWVGTEDGGLARLDDARTGRFTAFGEAQGLPNGVVYAVVPDSAALALWVSTNRGLARLDLATDRLTAFDARDGLPQDEYNAGAAGQGPGGRFYFGGPGGLVGFRAAALPPPPAPPVLLTGLRRMNQAVTLPDTAVGQRRLLRLGPRDYVLTLDFAALDLRRASRYRLFYQLEGFDPDWVAAGPRREATYTNLGPGQYTFRVRGAGAPPGAGAALRLVVAPPWYGTWWFRALAAGAAAGAAWLAYRQRVGQLLALERVRHRIARDLHDDMGSTLSSINLLSELARQHQLGQRPAQAAGLLTQIQDASRQMLDAMDDIVWAINPAHDGMADVTARMRAFAAELLEARGMALAFDVDPAVGALRLPMERRREFFLVFKEAVNNVAKYAGGQHARVALTYAPGQLSLLVADDGVGFDPAAPARGGGHGLANMRARAAALRGELTLTSAPGRGTAVRLRLPL</sequence>
<keyword evidence="16" id="KW-0418">Kinase</keyword>
<evidence type="ECO:0000256" key="9">
    <source>
        <dbReference type="ARBA" id="ARBA00022723"/>
    </source>
</evidence>
<evidence type="ECO:0000313" key="16">
    <source>
        <dbReference type="EMBL" id="NRT18390.1"/>
    </source>
</evidence>
<dbReference type="InterPro" id="IPR011712">
    <property type="entry name" value="Sig_transdc_His_kin_sub3_dim/P"/>
</dbReference>
<dbReference type="PANTHER" id="PTHR43547:SF2">
    <property type="entry name" value="HYBRID SIGNAL TRANSDUCTION HISTIDINE KINASE C"/>
    <property type="match status" value="1"/>
</dbReference>
<dbReference type="InterPro" id="IPR011110">
    <property type="entry name" value="Reg_prop"/>
</dbReference>
<dbReference type="PANTHER" id="PTHR43547">
    <property type="entry name" value="TWO-COMPONENT HISTIDINE KINASE"/>
    <property type="match status" value="1"/>
</dbReference>
<evidence type="ECO:0000256" key="2">
    <source>
        <dbReference type="ARBA" id="ARBA00001966"/>
    </source>
</evidence>
<evidence type="ECO:0000256" key="14">
    <source>
        <dbReference type="SAM" id="SignalP"/>
    </source>
</evidence>
<dbReference type="Gene3D" id="1.20.5.1930">
    <property type="match status" value="1"/>
</dbReference>
<dbReference type="CDD" id="cd16917">
    <property type="entry name" value="HATPase_UhpB-NarQ-NarX-like"/>
    <property type="match status" value="1"/>
</dbReference>
<comment type="cofactor">
    <cofactor evidence="2">
        <name>[4Fe-4S] cluster</name>
        <dbReference type="ChEBI" id="CHEBI:49883"/>
    </cofactor>
</comment>
<keyword evidence="14" id="KW-0732">Signal</keyword>
<dbReference type="Gene3D" id="2.60.40.10">
    <property type="entry name" value="Immunoglobulins"/>
    <property type="match status" value="1"/>
</dbReference>
<dbReference type="SUPFAM" id="SSF55874">
    <property type="entry name" value="ATPase domain of HSP90 chaperone/DNA topoisomerase II/histidine kinase"/>
    <property type="match status" value="1"/>
</dbReference>
<feature type="domain" description="Histidine kinase" evidence="15">
    <location>
        <begin position="818"/>
        <end position="1011"/>
    </location>
</feature>
<evidence type="ECO:0000256" key="7">
    <source>
        <dbReference type="ARBA" id="ARBA00022490"/>
    </source>
</evidence>
<feature type="chain" id="PRO_5046876221" description="Oxygen sensor histidine kinase NreB" evidence="14">
    <location>
        <begin position="27"/>
        <end position="1011"/>
    </location>
</feature>
<dbReference type="PROSITE" id="PS50109">
    <property type="entry name" value="HIS_KIN"/>
    <property type="match status" value="1"/>
</dbReference>
<evidence type="ECO:0000256" key="1">
    <source>
        <dbReference type="ARBA" id="ARBA00000085"/>
    </source>
</evidence>
<keyword evidence="17" id="KW-1185">Reference proteome</keyword>
<keyword evidence="16" id="KW-0808">Transferase</keyword>
<dbReference type="Gene3D" id="2.130.10.10">
    <property type="entry name" value="YVTN repeat-like/Quinoprotein amine dehydrogenase"/>
    <property type="match status" value="2"/>
</dbReference>
<keyword evidence="11" id="KW-0411">Iron-sulfur</keyword>
<dbReference type="GO" id="GO:0016301">
    <property type="term" value="F:kinase activity"/>
    <property type="evidence" value="ECO:0007669"/>
    <property type="project" value="UniProtKB-KW"/>
</dbReference>
<dbReference type="EMBL" id="JABSNP010000004">
    <property type="protein sequence ID" value="NRT18390.1"/>
    <property type="molecule type" value="Genomic_DNA"/>
</dbReference>
<evidence type="ECO:0000256" key="8">
    <source>
        <dbReference type="ARBA" id="ARBA00022553"/>
    </source>
</evidence>
<evidence type="ECO:0000256" key="4">
    <source>
        <dbReference type="ARBA" id="ARBA00012438"/>
    </source>
</evidence>
<dbReference type="InterPro" id="IPR015943">
    <property type="entry name" value="WD40/YVTN_repeat-like_dom_sf"/>
</dbReference>
<dbReference type="InterPro" id="IPR011123">
    <property type="entry name" value="Y_Y_Y"/>
</dbReference>
<evidence type="ECO:0000256" key="10">
    <source>
        <dbReference type="ARBA" id="ARBA00023004"/>
    </source>
</evidence>
<reference evidence="16 17" key="1">
    <citation type="submission" date="2020-05" db="EMBL/GenBank/DDBJ databases">
        <title>Genomic Encyclopedia of Type Strains, Phase IV (KMG-V): Genome sequencing to study the core and pangenomes of soil and plant-associated prokaryotes.</title>
        <authorList>
            <person name="Whitman W."/>
        </authorList>
    </citation>
    <scope>NUCLEOTIDE SEQUENCE [LARGE SCALE GENOMIC DNA]</scope>
    <source>
        <strain evidence="16 17">9A</strain>
    </source>
</reference>
<gene>
    <name evidence="16" type="ORF">HNP98_001207</name>
</gene>
<accession>A0ABX2FML1</accession>
<dbReference type="Pfam" id="PF07494">
    <property type="entry name" value="Reg_prop"/>
    <property type="match status" value="3"/>
</dbReference>
<dbReference type="EC" id="2.7.13.3" evidence="4"/>
<proteinExistence type="predicted"/>
<dbReference type="InterPro" id="IPR004358">
    <property type="entry name" value="Sig_transdc_His_kin-like_C"/>
</dbReference>
<dbReference type="Pfam" id="PF07495">
    <property type="entry name" value="Y_Y_Y"/>
    <property type="match status" value="1"/>
</dbReference>
<evidence type="ECO:0000256" key="3">
    <source>
        <dbReference type="ARBA" id="ARBA00004496"/>
    </source>
</evidence>
<dbReference type="InterPro" id="IPR003594">
    <property type="entry name" value="HATPase_dom"/>
</dbReference>
<dbReference type="Pfam" id="PF07730">
    <property type="entry name" value="HisKA_3"/>
    <property type="match status" value="1"/>
</dbReference>
<dbReference type="RefSeq" id="WP_173809131.1">
    <property type="nucleotide sequence ID" value="NZ_JABSNP010000004.1"/>
</dbReference>
<comment type="caution">
    <text evidence="16">The sequence shown here is derived from an EMBL/GenBank/DDBJ whole genome shotgun (WGS) entry which is preliminary data.</text>
</comment>
<evidence type="ECO:0000256" key="12">
    <source>
        <dbReference type="ARBA" id="ARBA00024827"/>
    </source>
</evidence>
<feature type="signal peptide" evidence="14">
    <location>
        <begin position="1"/>
        <end position="26"/>
    </location>
</feature>
<keyword evidence="9" id="KW-0479">Metal-binding</keyword>
<dbReference type="PRINTS" id="PR00344">
    <property type="entry name" value="BCTRLSENSOR"/>
</dbReference>
<evidence type="ECO:0000313" key="17">
    <source>
        <dbReference type="Proteomes" id="UP000779507"/>
    </source>
</evidence>
<evidence type="ECO:0000256" key="5">
    <source>
        <dbReference type="ARBA" id="ARBA00017322"/>
    </source>
</evidence>
<dbReference type="Proteomes" id="UP000779507">
    <property type="component" value="Unassembled WGS sequence"/>
</dbReference>
<evidence type="ECO:0000256" key="13">
    <source>
        <dbReference type="ARBA" id="ARBA00030800"/>
    </source>
</evidence>
<keyword evidence="6" id="KW-0004">4Fe-4S</keyword>
<dbReference type="SMART" id="SM00387">
    <property type="entry name" value="HATPase_c"/>
    <property type="match status" value="1"/>
</dbReference>
<comment type="subcellular location">
    <subcellularLocation>
        <location evidence="3">Cytoplasm</location>
    </subcellularLocation>
</comment>
<evidence type="ECO:0000259" key="15">
    <source>
        <dbReference type="PROSITE" id="PS50109"/>
    </source>
</evidence>
<dbReference type="InterPro" id="IPR005467">
    <property type="entry name" value="His_kinase_dom"/>
</dbReference>
<dbReference type="Gene3D" id="3.30.565.10">
    <property type="entry name" value="Histidine kinase-like ATPase, C-terminal domain"/>
    <property type="match status" value="1"/>
</dbReference>
<organism evidence="16 17">
    <name type="scientific">Hymenobacter caeli</name>
    <dbReference type="NCBI Taxonomy" id="2735894"/>
    <lineage>
        <taxon>Bacteria</taxon>
        <taxon>Pseudomonadati</taxon>
        <taxon>Bacteroidota</taxon>
        <taxon>Cytophagia</taxon>
        <taxon>Cytophagales</taxon>
        <taxon>Hymenobacteraceae</taxon>
        <taxon>Hymenobacter</taxon>
    </lineage>
</organism>
<evidence type="ECO:0000256" key="6">
    <source>
        <dbReference type="ARBA" id="ARBA00022485"/>
    </source>
</evidence>
<keyword evidence="8" id="KW-0597">Phosphoprotein</keyword>
<dbReference type="InterPro" id="IPR013783">
    <property type="entry name" value="Ig-like_fold"/>
</dbReference>
<name>A0ABX2FML1_9BACT</name>
<dbReference type="InterPro" id="IPR036890">
    <property type="entry name" value="HATPase_C_sf"/>
</dbReference>